<evidence type="ECO:0000256" key="2">
    <source>
        <dbReference type="ARBA" id="ARBA00023002"/>
    </source>
</evidence>
<evidence type="ECO:0000256" key="1">
    <source>
        <dbReference type="ARBA" id="ARBA00006484"/>
    </source>
</evidence>
<dbReference type="PROSITE" id="PS00061">
    <property type="entry name" value="ADH_SHORT"/>
    <property type="match status" value="1"/>
</dbReference>
<dbReference type="SUPFAM" id="SSF51735">
    <property type="entry name" value="NAD(P)-binding Rossmann-fold domains"/>
    <property type="match status" value="1"/>
</dbReference>
<dbReference type="RefSeq" id="WP_257718822.1">
    <property type="nucleotide sequence ID" value="NZ_JANJOU010000030.1"/>
</dbReference>
<keyword evidence="4" id="KW-1185">Reference proteome</keyword>
<organism evidence="3 4">
    <name type="scientific">Roseomonas populi</name>
    <dbReference type="NCBI Taxonomy" id="3121582"/>
    <lineage>
        <taxon>Bacteria</taxon>
        <taxon>Pseudomonadati</taxon>
        <taxon>Pseudomonadota</taxon>
        <taxon>Alphaproteobacteria</taxon>
        <taxon>Acetobacterales</taxon>
        <taxon>Roseomonadaceae</taxon>
        <taxon>Roseomonas</taxon>
    </lineage>
</organism>
<dbReference type="InterPro" id="IPR036291">
    <property type="entry name" value="NAD(P)-bd_dom_sf"/>
</dbReference>
<dbReference type="CDD" id="cd05233">
    <property type="entry name" value="SDR_c"/>
    <property type="match status" value="1"/>
</dbReference>
<proteinExistence type="inferred from homology"/>
<comment type="caution">
    <text evidence="3">The sequence shown here is derived from an EMBL/GenBank/DDBJ whole genome shotgun (WGS) entry which is preliminary data.</text>
</comment>
<protein>
    <submittedName>
        <fullName evidence="3">SDR family oxidoreductase</fullName>
    </submittedName>
</protein>
<dbReference type="PRINTS" id="PR00080">
    <property type="entry name" value="SDRFAMILY"/>
</dbReference>
<evidence type="ECO:0000313" key="3">
    <source>
        <dbReference type="EMBL" id="MCR0985170.1"/>
    </source>
</evidence>
<dbReference type="PRINTS" id="PR00081">
    <property type="entry name" value="GDHRDH"/>
</dbReference>
<gene>
    <name evidence="3" type="ORF">NRP21_24255</name>
</gene>
<keyword evidence="2" id="KW-0560">Oxidoreductase</keyword>
<dbReference type="Pfam" id="PF13561">
    <property type="entry name" value="adh_short_C2"/>
    <property type="match status" value="1"/>
</dbReference>
<comment type="similarity">
    <text evidence="1">Belongs to the short-chain dehydrogenases/reductases (SDR) family.</text>
</comment>
<dbReference type="InterPro" id="IPR020904">
    <property type="entry name" value="Sc_DH/Rdtase_CS"/>
</dbReference>
<reference evidence="3 4" key="1">
    <citation type="submission" date="2022-06" db="EMBL/GenBank/DDBJ databases">
        <title>Roseomonas CN29.</title>
        <authorList>
            <person name="Cheng Y."/>
            <person name="He X."/>
        </authorList>
    </citation>
    <scope>NUCLEOTIDE SEQUENCE [LARGE SCALE GENOMIC DNA]</scope>
    <source>
        <strain evidence="3 4">CN29</strain>
    </source>
</reference>
<dbReference type="Proteomes" id="UP001524642">
    <property type="component" value="Unassembled WGS sequence"/>
</dbReference>
<accession>A0ABT1XAN4</accession>
<dbReference type="InterPro" id="IPR002347">
    <property type="entry name" value="SDR_fam"/>
</dbReference>
<dbReference type="Gene3D" id="3.40.50.720">
    <property type="entry name" value="NAD(P)-binding Rossmann-like Domain"/>
    <property type="match status" value="1"/>
</dbReference>
<name>A0ABT1XAN4_9PROT</name>
<sequence length="255" mass="26664">MGDVKDGAATRTAMVTGASTGLGRAIALALAREGFDLAVTDIEAGWLTELLSHPDLAGRRVVPVSLELRSEASIREAFARASGEVGPLGLLVNNAARALHRPAVEVSWDEWDEVLDVNLKGGFFLSAFLARACIAEARPGSVVNIASTHGLVGLAERSVYGISKGGIIQMTRMLAIEWAAQGIRVNAVAPATVMTPSRQQILADPRRREAMLARIPSGRFPTEEEVAAAVCYLASPGAASITGQVLVLDGGLTAA</sequence>
<dbReference type="PANTHER" id="PTHR43639">
    <property type="entry name" value="OXIDOREDUCTASE, SHORT-CHAIN DEHYDROGENASE/REDUCTASE FAMILY (AFU_ORTHOLOGUE AFUA_5G02870)"/>
    <property type="match status" value="1"/>
</dbReference>
<dbReference type="PANTHER" id="PTHR43639:SF1">
    <property type="entry name" value="SHORT-CHAIN DEHYDROGENASE_REDUCTASE FAMILY PROTEIN"/>
    <property type="match status" value="1"/>
</dbReference>
<evidence type="ECO:0000313" key="4">
    <source>
        <dbReference type="Proteomes" id="UP001524642"/>
    </source>
</evidence>
<dbReference type="EMBL" id="JANJOU010000030">
    <property type="protein sequence ID" value="MCR0985170.1"/>
    <property type="molecule type" value="Genomic_DNA"/>
</dbReference>